<dbReference type="PRINTS" id="PR00463">
    <property type="entry name" value="EP450I"/>
</dbReference>
<dbReference type="InterPro" id="IPR002401">
    <property type="entry name" value="Cyt_P450_E_grp-I"/>
</dbReference>
<protein>
    <submittedName>
        <fullName evidence="9">Cytochrome P450</fullName>
    </submittedName>
</protein>
<dbReference type="GO" id="GO:0016705">
    <property type="term" value="F:oxidoreductase activity, acting on paired donors, with incorporation or reduction of molecular oxygen"/>
    <property type="evidence" value="ECO:0007669"/>
    <property type="project" value="InterPro"/>
</dbReference>
<comment type="caution">
    <text evidence="9">The sequence shown here is derived from an EMBL/GenBank/DDBJ whole genome shotgun (WGS) entry which is preliminary data.</text>
</comment>
<dbReference type="PANTHER" id="PTHR24291:SF50">
    <property type="entry name" value="BIFUNCTIONAL ALBAFLAVENONE MONOOXYGENASE_TERPENE SYNTHASE"/>
    <property type="match status" value="1"/>
</dbReference>
<keyword evidence="5 7" id="KW-0408">Iron</keyword>
<comment type="cofactor">
    <cofactor evidence="7">
        <name>heme</name>
        <dbReference type="ChEBI" id="CHEBI:30413"/>
    </cofactor>
</comment>
<reference evidence="10" key="1">
    <citation type="submission" date="2018-04" db="EMBL/GenBank/DDBJ databases">
        <authorList>
            <person name="Cornet L."/>
        </authorList>
    </citation>
    <scope>NUCLEOTIDE SEQUENCE [LARGE SCALE GENOMIC DNA]</scope>
</reference>
<keyword evidence="4 8" id="KW-0560">Oxidoreductase</keyword>
<keyword evidence="2 7" id="KW-0349">Heme</keyword>
<gene>
    <name evidence="9" type="ORF">DCF25_19540</name>
</gene>
<dbReference type="InterPro" id="IPR050196">
    <property type="entry name" value="Cytochrome_P450_Monoox"/>
</dbReference>
<reference evidence="9 10" key="2">
    <citation type="submission" date="2018-06" db="EMBL/GenBank/DDBJ databases">
        <title>Metagenomic assembly of (sub)arctic Cyanobacteria and their associated microbiome from non-axenic cultures.</title>
        <authorList>
            <person name="Baurain D."/>
        </authorList>
    </citation>
    <scope>NUCLEOTIDE SEQUENCE [LARGE SCALE GENOMIC DNA]</scope>
    <source>
        <strain evidence="9">ULC129bin1</strain>
    </source>
</reference>
<evidence type="ECO:0000313" key="10">
    <source>
        <dbReference type="Proteomes" id="UP000249354"/>
    </source>
</evidence>
<dbReference type="GO" id="GO:0004497">
    <property type="term" value="F:monooxygenase activity"/>
    <property type="evidence" value="ECO:0007669"/>
    <property type="project" value="UniProtKB-KW"/>
</dbReference>
<evidence type="ECO:0000256" key="8">
    <source>
        <dbReference type="RuleBase" id="RU000461"/>
    </source>
</evidence>
<evidence type="ECO:0000256" key="2">
    <source>
        <dbReference type="ARBA" id="ARBA00022617"/>
    </source>
</evidence>
<evidence type="ECO:0000256" key="1">
    <source>
        <dbReference type="ARBA" id="ARBA00010617"/>
    </source>
</evidence>
<dbReference type="Proteomes" id="UP000249354">
    <property type="component" value="Unassembled WGS sequence"/>
</dbReference>
<accession>A0A2W4VGQ7</accession>
<keyword evidence="6 8" id="KW-0503">Monooxygenase</keyword>
<dbReference type="GO" id="GO:0005506">
    <property type="term" value="F:iron ion binding"/>
    <property type="evidence" value="ECO:0007669"/>
    <property type="project" value="InterPro"/>
</dbReference>
<dbReference type="PROSITE" id="PS00086">
    <property type="entry name" value="CYTOCHROME_P450"/>
    <property type="match status" value="1"/>
</dbReference>
<dbReference type="AlphaFoldDB" id="A0A2W4VGQ7"/>
<dbReference type="CDD" id="cd11053">
    <property type="entry name" value="CYP110-like"/>
    <property type="match status" value="1"/>
</dbReference>
<dbReference type="EMBL" id="QBMC01000187">
    <property type="protein sequence ID" value="PZO11361.1"/>
    <property type="molecule type" value="Genomic_DNA"/>
</dbReference>
<dbReference type="PRINTS" id="PR00385">
    <property type="entry name" value="P450"/>
</dbReference>
<sequence>MTSAIAHKPTLSVPGPAPTPLLGAAPNIFKFAKDPIAYTRQLFETYGNLVSLVQGGGTRLYSHYPDCPGTVFACGPEIVRQVATQPDVFYKCPLTGPLYRFRHESARAKPLNHFLVGIFGDNEAAHKKQRKLMMPAFHHQRLGSYAQDMAAITADELNKLEVGQVHNIAATMQQITLRIAAKSLFGEDIGPEGASTGEILHAALDIQGSLAMKFLRYDLPGLPWRRYLNIVAEYERAMKALLDAKRARGCDEADVLSMLMQVRDEETQEKLSEEELLGHVGVIFIAGHETSANALTWTLFLLSQHPQIMSDLLDELEGVLHGDAPTLEQLKDLPLLERVVKESMRILAPVPWNGRVTAKPTELGGYSLPTGTEVFVSISQTHHMSDLYPNPEAFDHSRWETITPTAYEYNPFSAGPRICIGAGFAMMEIKIILAMLLQRYRLEFVPENPIDRAGMIVMRTKHGMSMRVHKQDRQFDAGVGTVQGNIRDMVNLP</sequence>
<feature type="binding site" description="axial binding residue" evidence="7">
    <location>
        <position position="419"/>
    </location>
    <ligand>
        <name>heme</name>
        <dbReference type="ChEBI" id="CHEBI:30413"/>
    </ligand>
    <ligandPart>
        <name>Fe</name>
        <dbReference type="ChEBI" id="CHEBI:18248"/>
    </ligandPart>
</feature>
<dbReference type="Pfam" id="PF00067">
    <property type="entry name" value="p450"/>
    <property type="match status" value="1"/>
</dbReference>
<dbReference type="InterPro" id="IPR017972">
    <property type="entry name" value="Cyt_P450_CS"/>
</dbReference>
<evidence type="ECO:0000256" key="3">
    <source>
        <dbReference type="ARBA" id="ARBA00022723"/>
    </source>
</evidence>
<evidence type="ECO:0000256" key="7">
    <source>
        <dbReference type="PIRSR" id="PIRSR602401-1"/>
    </source>
</evidence>
<proteinExistence type="inferred from homology"/>
<name>A0A2W4VGQ7_9CYAN</name>
<comment type="similarity">
    <text evidence="1 8">Belongs to the cytochrome P450 family.</text>
</comment>
<keyword evidence="3 7" id="KW-0479">Metal-binding</keyword>
<dbReference type="InterPro" id="IPR036396">
    <property type="entry name" value="Cyt_P450_sf"/>
</dbReference>
<evidence type="ECO:0000256" key="6">
    <source>
        <dbReference type="ARBA" id="ARBA00023033"/>
    </source>
</evidence>
<dbReference type="GO" id="GO:0020037">
    <property type="term" value="F:heme binding"/>
    <property type="evidence" value="ECO:0007669"/>
    <property type="project" value="InterPro"/>
</dbReference>
<dbReference type="InterPro" id="IPR001128">
    <property type="entry name" value="Cyt_P450"/>
</dbReference>
<evidence type="ECO:0000313" key="9">
    <source>
        <dbReference type="EMBL" id="PZO11361.1"/>
    </source>
</evidence>
<organism evidence="9 10">
    <name type="scientific">Leptolyngbya foveolarum</name>
    <dbReference type="NCBI Taxonomy" id="47253"/>
    <lineage>
        <taxon>Bacteria</taxon>
        <taxon>Bacillati</taxon>
        <taxon>Cyanobacteriota</taxon>
        <taxon>Cyanophyceae</taxon>
        <taxon>Leptolyngbyales</taxon>
        <taxon>Leptolyngbyaceae</taxon>
        <taxon>Leptolyngbya group</taxon>
        <taxon>Leptolyngbya</taxon>
    </lineage>
</organism>
<dbReference type="PANTHER" id="PTHR24291">
    <property type="entry name" value="CYTOCHROME P450 FAMILY 4"/>
    <property type="match status" value="1"/>
</dbReference>
<dbReference type="SUPFAM" id="SSF48264">
    <property type="entry name" value="Cytochrome P450"/>
    <property type="match status" value="1"/>
</dbReference>
<evidence type="ECO:0000256" key="5">
    <source>
        <dbReference type="ARBA" id="ARBA00023004"/>
    </source>
</evidence>
<dbReference type="Gene3D" id="1.10.630.10">
    <property type="entry name" value="Cytochrome P450"/>
    <property type="match status" value="1"/>
</dbReference>
<evidence type="ECO:0000256" key="4">
    <source>
        <dbReference type="ARBA" id="ARBA00023002"/>
    </source>
</evidence>